<name>T1H426_MEGSC</name>
<organism evidence="2 3">
    <name type="scientific">Megaselia scalaris</name>
    <name type="common">Humpbacked fly</name>
    <name type="synonym">Phora scalaris</name>
    <dbReference type="NCBI Taxonomy" id="36166"/>
    <lineage>
        <taxon>Eukaryota</taxon>
        <taxon>Metazoa</taxon>
        <taxon>Ecdysozoa</taxon>
        <taxon>Arthropoda</taxon>
        <taxon>Hexapoda</taxon>
        <taxon>Insecta</taxon>
        <taxon>Pterygota</taxon>
        <taxon>Neoptera</taxon>
        <taxon>Endopterygota</taxon>
        <taxon>Diptera</taxon>
        <taxon>Brachycera</taxon>
        <taxon>Muscomorpha</taxon>
        <taxon>Platypezoidea</taxon>
        <taxon>Phoridae</taxon>
        <taxon>Megaseliini</taxon>
        <taxon>Megaselia</taxon>
    </lineage>
</organism>
<dbReference type="EMBL" id="CAQQ02379942">
    <property type="status" value="NOT_ANNOTATED_CDS"/>
    <property type="molecule type" value="Genomic_DNA"/>
</dbReference>
<accession>T1H426</accession>
<feature type="compositionally biased region" description="Polar residues" evidence="1">
    <location>
        <begin position="35"/>
        <end position="59"/>
    </location>
</feature>
<feature type="region of interest" description="Disordered" evidence="1">
    <location>
        <begin position="1"/>
        <end position="61"/>
    </location>
</feature>
<evidence type="ECO:0000313" key="3">
    <source>
        <dbReference type="Proteomes" id="UP000015102"/>
    </source>
</evidence>
<evidence type="ECO:0000256" key="1">
    <source>
        <dbReference type="SAM" id="MobiDB-lite"/>
    </source>
</evidence>
<dbReference type="AlphaFoldDB" id="T1H426"/>
<reference evidence="3" key="1">
    <citation type="submission" date="2013-02" db="EMBL/GenBank/DDBJ databases">
        <authorList>
            <person name="Hughes D."/>
        </authorList>
    </citation>
    <scope>NUCLEOTIDE SEQUENCE</scope>
    <source>
        <strain>Durham</strain>
        <strain evidence="3">NC isolate 2 -- Noor lab</strain>
    </source>
</reference>
<sequence length="88" mass="9934">MNNNYRQLRNRKVEIVYEGRTPSSDPYSEDEEYSNPSLPRTSSPLNSETQEGGSWNSPKSAPALIGVQGVTQYLAFPLMAKAYFKLIF</sequence>
<keyword evidence="3" id="KW-1185">Reference proteome</keyword>
<dbReference type="EnsemblMetazoa" id="MESCA011025-RA">
    <property type="protein sequence ID" value="MESCA011025-PA"/>
    <property type="gene ID" value="MESCA011025"/>
</dbReference>
<reference evidence="2" key="2">
    <citation type="submission" date="2015-06" db="UniProtKB">
        <authorList>
            <consortium name="EnsemblMetazoa"/>
        </authorList>
    </citation>
    <scope>IDENTIFICATION</scope>
</reference>
<evidence type="ECO:0000313" key="2">
    <source>
        <dbReference type="EnsemblMetazoa" id="MESCA011025-PA"/>
    </source>
</evidence>
<dbReference type="EMBL" id="CAQQ02379943">
    <property type="status" value="NOT_ANNOTATED_CDS"/>
    <property type="molecule type" value="Genomic_DNA"/>
</dbReference>
<dbReference type="Proteomes" id="UP000015102">
    <property type="component" value="Unassembled WGS sequence"/>
</dbReference>
<protein>
    <submittedName>
        <fullName evidence="2">Uncharacterized protein</fullName>
    </submittedName>
</protein>
<proteinExistence type="predicted"/>
<dbReference type="HOGENOM" id="CLU_2471616_0_0_1"/>